<dbReference type="PRINTS" id="PR00081">
    <property type="entry name" value="GDHRDH"/>
</dbReference>
<gene>
    <name evidence="3" type="ORF">ACFQZM_47555</name>
</gene>
<dbReference type="PANTHER" id="PTHR43669">
    <property type="entry name" value="5-KETO-D-GLUCONATE 5-REDUCTASE"/>
    <property type="match status" value="1"/>
</dbReference>
<dbReference type="Proteomes" id="UP001597063">
    <property type="component" value="Unassembled WGS sequence"/>
</dbReference>
<name>A0ABW2Y794_9ACTN</name>
<dbReference type="Pfam" id="PF13561">
    <property type="entry name" value="adh_short_C2"/>
    <property type="match status" value="1"/>
</dbReference>
<protein>
    <submittedName>
        <fullName evidence="3">SDR family NAD(P)-dependent oxidoreductase</fullName>
        <ecNumber evidence="3">1.1.1.-</ecNumber>
    </submittedName>
</protein>
<accession>A0ABW2Y794</accession>
<reference evidence="4" key="1">
    <citation type="journal article" date="2019" name="Int. J. Syst. Evol. Microbiol.">
        <title>The Global Catalogue of Microorganisms (GCM) 10K type strain sequencing project: providing services to taxonomists for standard genome sequencing and annotation.</title>
        <authorList>
            <consortium name="The Broad Institute Genomics Platform"/>
            <consortium name="The Broad Institute Genome Sequencing Center for Infectious Disease"/>
            <person name="Wu L."/>
            <person name="Ma J."/>
        </authorList>
    </citation>
    <scope>NUCLEOTIDE SEQUENCE [LARGE SCALE GENOMIC DNA]</scope>
    <source>
        <strain evidence="4">JCM 9371</strain>
    </source>
</reference>
<keyword evidence="4" id="KW-1185">Reference proteome</keyword>
<evidence type="ECO:0000256" key="1">
    <source>
        <dbReference type="ARBA" id="ARBA00006484"/>
    </source>
</evidence>
<proteinExistence type="inferred from homology"/>
<dbReference type="InterPro" id="IPR002347">
    <property type="entry name" value="SDR_fam"/>
</dbReference>
<dbReference type="Gene3D" id="3.40.50.720">
    <property type="entry name" value="NAD(P)-binding Rossmann-like Domain"/>
    <property type="match status" value="1"/>
</dbReference>
<organism evidence="3 4">
    <name type="scientific">Actinomadura fibrosa</name>
    <dbReference type="NCBI Taxonomy" id="111802"/>
    <lineage>
        <taxon>Bacteria</taxon>
        <taxon>Bacillati</taxon>
        <taxon>Actinomycetota</taxon>
        <taxon>Actinomycetes</taxon>
        <taxon>Streptosporangiales</taxon>
        <taxon>Thermomonosporaceae</taxon>
        <taxon>Actinomadura</taxon>
    </lineage>
</organism>
<keyword evidence="2 3" id="KW-0560">Oxidoreductase</keyword>
<evidence type="ECO:0000256" key="2">
    <source>
        <dbReference type="ARBA" id="ARBA00023002"/>
    </source>
</evidence>
<dbReference type="RefSeq" id="WP_131763341.1">
    <property type="nucleotide sequence ID" value="NZ_CAACUY010000322.1"/>
</dbReference>
<dbReference type="SUPFAM" id="SSF51735">
    <property type="entry name" value="NAD(P)-binding Rossmann-fold domains"/>
    <property type="match status" value="1"/>
</dbReference>
<evidence type="ECO:0000313" key="4">
    <source>
        <dbReference type="Proteomes" id="UP001597063"/>
    </source>
</evidence>
<evidence type="ECO:0000313" key="3">
    <source>
        <dbReference type="EMBL" id="MFD0692216.1"/>
    </source>
</evidence>
<dbReference type="EC" id="1.1.1.-" evidence="3"/>
<comment type="caution">
    <text evidence="3">The sequence shown here is derived from an EMBL/GenBank/DDBJ whole genome shotgun (WGS) entry which is preliminary data.</text>
</comment>
<comment type="similarity">
    <text evidence="1">Belongs to the short-chain dehydrogenases/reductases (SDR) family.</text>
</comment>
<dbReference type="CDD" id="cd05233">
    <property type="entry name" value="SDR_c"/>
    <property type="match status" value="1"/>
</dbReference>
<dbReference type="GO" id="GO:0016491">
    <property type="term" value="F:oxidoreductase activity"/>
    <property type="evidence" value="ECO:0007669"/>
    <property type="project" value="UniProtKB-KW"/>
</dbReference>
<dbReference type="InterPro" id="IPR036291">
    <property type="entry name" value="NAD(P)-bd_dom_sf"/>
</dbReference>
<sequence length="248" mass="25171">MLLEGKNAVVYGGGGHVGGAIARAFAREGAKVHLAGRGLPRLEEVARQIRAAGGGVEVARLDALDEARVDEHADAVAAGSGSLDVSVNAISLGDVQGTPLAGMTLADFVRPIDTAVRSTFLTARAAARHMARQRSGVILTFGGGGGSPPVRDYSIGGFHVAVGAIDVLRRQLAAELGGHGVRVLTLHSGGLPETFDDAEIADGIRAGTMLGRAATLDDVGRVAAFAASDLARTMTGTSLNITCGAETD</sequence>
<dbReference type="PANTHER" id="PTHR43669:SF3">
    <property type="entry name" value="ALCOHOL DEHYDROGENASE, PUTATIVE (AFU_ORTHOLOGUE AFUA_3G03445)-RELATED"/>
    <property type="match status" value="1"/>
</dbReference>
<dbReference type="EMBL" id="JBHTGP010000038">
    <property type="protein sequence ID" value="MFD0692216.1"/>
    <property type="molecule type" value="Genomic_DNA"/>
</dbReference>